<feature type="compositionally biased region" description="Basic residues" evidence="1">
    <location>
        <begin position="185"/>
        <end position="196"/>
    </location>
</feature>
<evidence type="ECO:0000313" key="3">
    <source>
        <dbReference type="Proteomes" id="UP000006057"/>
    </source>
</evidence>
<organism evidence="2 3">
    <name type="scientific">Mycolicibacterium chubuense (strain NBB4)</name>
    <name type="common">Mycobacterium chubuense</name>
    <dbReference type="NCBI Taxonomy" id="710421"/>
    <lineage>
        <taxon>Bacteria</taxon>
        <taxon>Bacillati</taxon>
        <taxon>Actinomycetota</taxon>
        <taxon>Actinomycetes</taxon>
        <taxon>Mycobacteriales</taxon>
        <taxon>Mycobacteriaceae</taxon>
        <taxon>Mycolicibacterium</taxon>
    </lineage>
</organism>
<dbReference type="EMBL" id="CP003053">
    <property type="protein sequence ID" value="AFM16783.1"/>
    <property type="molecule type" value="Genomic_DNA"/>
</dbReference>
<gene>
    <name evidence="2" type="ordered locus">Mycch_1998</name>
</gene>
<proteinExistence type="predicted"/>
<protein>
    <submittedName>
        <fullName evidence="2">Uncharacterized protein</fullName>
    </submittedName>
</protein>
<dbReference type="AlphaFoldDB" id="I4BHM6"/>
<dbReference type="HOGENOM" id="CLU_119023_0_0_11"/>
<reference evidence="2 3" key="1">
    <citation type="submission" date="2012-06" db="EMBL/GenBank/DDBJ databases">
        <title>Complete sequence of chromosome of Mycobacterium chubuense NBB4.</title>
        <authorList>
            <consortium name="US DOE Joint Genome Institute"/>
            <person name="Lucas S."/>
            <person name="Han J."/>
            <person name="Lapidus A."/>
            <person name="Cheng J.-F."/>
            <person name="Goodwin L."/>
            <person name="Pitluck S."/>
            <person name="Peters L."/>
            <person name="Mikhailova N."/>
            <person name="Teshima H."/>
            <person name="Detter J.C."/>
            <person name="Han C."/>
            <person name="Tapia R."/>
            <person name="Land M."/>
            <person name="Hauser L."/>
            <person name="Kyrpides N."/>
            <person name="Ivanova N."/>
            <person name="Pagani I."/>
            <person name="Mattes T."/>
            <person name="Holmes A."/>
            <person name="Rutledge P."/>
            <person name="Paulsen I."/>
            <person name="Coleman N."/>
            <person name="Woyke T."/>
        </authorList>
    </citation>
    <scope>NUCLEOTIDE SEQUENCE [LARGE SCALE GENOMIC DNA]</scope>
    <source>
        <strain evidence="2 3">NBB4</strain>
    </source>
</reference>
<dbReference type="RefSeq" id="WP_014815263.1">
    <property type="nucleotide sequence ID" value="NC_018027.1"/>
</dbReference>
<dbReference type="eggNOG" id="ENOG5030RMK">
    <property type="taxonomic scope" value="Bacteria"/>
</dbReference>
<evidence type="ECO:0000256" key="1">
    <source>
        <dbReference type="SAM" id="MobiDB-lite"/>
    </source>
</evidence>
<feature type="region of interest" description="Disordered" evidence="1">
    <location>
        <begin position="172"/>
        <end position="196"/>
    </location>
</feature>
<evidence type="ECO:0000313" key="2">
    <source>
        <dbReference type="EMBL" id="AFM16783.1"/>
    </source>
</evidence>
<name>I4BHM6_MYCCN</name>
<dbReference type="KEGG" id="mcb:Mycch_1998"/>
<keyword evidence="3" id="KW-1185">Reference proteome</keyword>
<dbReference type="Proteomes" id="UP000006057">
    <property type="component" value="Chromosome"/>
</dbReference>
<accession>I4BHM6</accession>
<sequence length="196" mass="20656">MTARTLSGSYDLVVIGEDVASVVRAAGGWLCDRARAGWQVTASVPAATDVRALRILGVRAETGDPGAGLLDGLSPAAVSVDARLVSRDEQVRREVLRYLDDARTEVTVWGEPSVFAADRRFDPVHHRLSAAARAFKQQALLAAGGGSAGTSRETFAAASLWYPLDGADLLGPTSGRGGGAQTSCARRRRTPSPRTR</sequence>
<dbReference type="STRING" id="710421.Mycch_1998"/>